<evidence type="ECO:0000259" key="6">
    <source>
        <dbReference type="PROSITE" id="PS01124"/>
    </source>
</evidence>
<dbReference type="GO" id="GO:0043565">
    <property type="term" value="F:sequence-specific DNA binding"/>
    <property type="evidence" value="ECO:0007669"/>
    <property type="project" value="InterPro"/>
</dbReference>
<protein>
    <submittedName>
        <fullName evidence="7">Probable transcriptional regulator</fullName>
    </submittedName>
</protein>
<dbReference type="KEGG" id="bbh:BN112_2983"/>
<dbReference type="InterPro" id="IPR014710">
    <property type="entry name" value="RmlC-like_jellyroll"/>
</dbReference>
<evidence type="ECO:0000313" key="7">
    <source>
        <dbReference type="EMBL" id="CCJ54900.1"/>
    </source>
</evidence>
<keyword evidence="2" id="KW-0805">Transcription regulation</keyword>
<proteinExistence type="predicted"/>
<dbReference type="Gene3D" id="2.60.120.10">
    <property type="entry name" value="Jelly Rolls"/>
    <property type="match status" value="1"/>
</dbReference>
<dbReference type="InterPro" id="IPR009057">
    <property type="entry name" value="Homeodomain-like_sf"/>
</dbReference>
<name>A0A0C6P935_BORBO</name>
<dbReference type="Gene3D" id="1.10.10.60">
    <property type="entry name" value="Homeodomain-like"/>
    <property type="match status" value="2"/>
</dbReference>
<sequence length="269" mass="29602">MNPLEKDIAESKPQLAPHEHACAPVTALAVDYRDGQHVPRHRHRRAQLLYAIEGVMTVQAEAGIWVAPPTRGIWLPAGMAHSIRMHGQPRVRTVFVAPRAAGHLPDRCCVLAVGPLLRELIVAATRVPPDWRPGGRDARLMALLLDEIRLEPALPLHLPQPDEPRVARVCRGILSEPGAARGLAEWAAELGVTAKTVQRLFVRHTGMTFGRWRQQAGLLWAMRRLAEGVRVLDVALELGYDSPSAFAAMFRRAIGEPPSAFAARREPPA</sequence>
<dbReference type="InterPro" id="IPR003313">
    <property type="entry name" value="AraC-bd"/>
</dbReference>
<keyword evidence="3" id="KW-0238">DNA-binding</keyword>
<keyword evidence="4" id="KW-0010">Activator</keyword>
<dbReference type="PANTHER" id="PTHR11019:SF159">
    <property type="entry name" value="TRANSCRIPTIONAL REGULATOR-RELATED"/>
    <property type="match status" value="1"/>
</dbReference>
<dbReference type="Proteomes" id="UP000007564">
    <property type="component" value="Chromosome"/>
</dbReference>
<keyword evidence="1" id="KW-0678">Repressor</keyword>
<evidence type="ECO:0000256" key="3">
    <source>
        <dbReference type="ARBA" id="ARBA00023125"/>
    </source>
</evidence>
<dbReference type="FunFam" id="1.10.10.60:FF:000132">
    <property type="entry name" value="AraC family transcriptional regulator"/>
    <property type="match status" value="1"/>
</dbReference>
<reference evidence="7 8" key="1">
    <citation type="journal article" date="2012" name="BMC Genomics">
        <title>Comparative genomics of the classical Bordetella subspecies: the evolution and exchange of virulence-associated diversity amongst closely related pathogens.</title>
        <authorList>
            <person name="Park J."/>
            <person name="Zhang Y."/>
            <person name="Buboltz A.M."/>
            <person name="Zhang X."/>
            <person name="Schuster S.C."/>
            <person name="Ahuja U."/>
            <person name="Liu M."/>
            <person name="Miller J.F."/>
            <person name="Sebaihia M."/>
            <person name="Bentley S.D."/>
            <person name="Parkhill J."/>
            <person name="Harvill E.T."/>
        </authorList>
    </citation>
    <scope>NUCLEOTIDE SEQUENCE [LARGE SCALE GENOMIC DNA]</scope>
    <source>
        <strain evidence="7 8">253</strain>
    </source>
</reference>
<organism evidence="7 8">
    <name type="scientific">Bordetella bronchiseptica 253</name>
    <dbReference type="NCBI Taxonomy" id="568707"/>
    <lineage>
        <taxon>Bacteria</taxon>
        <taxon>Pseudomonadati</taxon>
        <taxon>Pseudomonadota</taxon>
        <taxon>Betaproteobacteria</taxon>
        <taxon>Burkholderiales</taxon>
        <taxon>Alcaligenaceae</taxon>
        <taxon>Bordetella</taxon>
    </lineage>
</organism>
<dbReference type="SUPFAM" id="SSF51182">
    <property type="entry name" value="RmlC-like cupins"/>
    <property type="match status" value="1"/>
</dbReference>
<evidence type="ECO:0000256" key="1">
    <source>
        <dbReference type="ARBA" id="ARBA00022491"/>
    </source>
</evidence>
<accession>A0A0C6P935</accession>
<dbReference type="Pfam" id="PF12833">
    <property type="entry name" value="HTH_18"/>
    <property type="match status" value="1"/>
</dbReference>
<evidence type="ECO:0000256" key="2">
    <source>
        <dbReference type="ARBA" id="ARBA00023015"/>
    </source>
</evidence>
<dbReference type="HOGENOM" id="CLU_000445_87_4_4"/>
<dbReference type="InterPro" id="IPR020449">
    <property type="entry name" value="Tscrpt_reg_AraC-type_HTH"/>
</dbReference>
<keyword evidence="5" id="KW-0804">Transcription</keyword>
<feature type="domain" description="HTH araC/xylS-type" evidence="6">
    <location>
        <begin position="164"/>
        <end position="264"/>
    </location>
</feature>
<dbReference type="InterPro" id="IPR018060">
    <property type="entry name" value="HTH_AraC"/>
</dbReference>
<dbReference type="PANTHER" id="PTHR11019">
    <property type="entry name" value="HTH-TYPE TRANSCRIPTIONAL REGULATOR NIMR"/>
    <property type="match status" value="1"/>
</dbReference>
<dbReference type="Pfam" id="PF02311">
    <property type="entry name" value="AraC_binding"/>
    <property type="match status" value="1"/>
</dbReference>
<dbReference type="SMART" id="SM00342">
    <property type="entry name" value="HTH_ARAC"/>
    <property type="match status" value="1"/>
</dbReference>
<dbReference type="SUPFAM" id="SSF46689">
    <property type="entry name" value="Homeodomain-like"/>
    <property type="match status" value="1"/>
</dbReference>
<dbReference type="CDD" id="cd06124">
    <property type="entry name" value="cupin_NimR-like_N"/>
    <property type="match status" value="1"/>
</dbReference>
<dbReference type="GO" id="GO:0003700">
    <property type="term" value="F:DNA-binding transcription factor activity"/>
    <property type="evidence" value="ECO:0007669"/>
    <property type="project" value="InterPro"/>
</dbReference>
<evidence type="ECO:0000313" key="8">
    <source>
        <dbReference type="Proteomes" id="UP000007564"/>
    </source>
</evidence>
<gene>
    <name evidence="7" type="ORF">BN112_2983</name>
</gene>
<dbReference type="RefSeq" id="WP_015064636.1">
    <property type="nucleotide sequence ID" value="NC_019382.1"/>
</dbReference>
<dbReference type="PROSITE" id="PS01124">
    <property type="entry name" value="HTH_ARAC_FAMILY_2"/>
    <property type="match status" value="1"/>
</dbReference>
<dbReference type="EMBL" id="HE965806">
    <property type="protein sequence ID" value="CCJ54900.1"/>
    <property type="molecule type" value="Genomic_DNA"/>
</dbReference>
<dbReference type="AlphaFoldDB" id="A0A0C6P935"/>
<dbReference type="PRINTS" id="PR00032">
    <property type="entry name" value="HTHARAC"/>
</dbReference>
<dbReference type="OrthoDB" id="2536004at2"/>
<evidence type="ECO:0000256" key="4">
    <source>
        <dbReference type="ARBA" id="ARBA00023159"/>
    </source>
</evidence>
<evidence type="ECO:0000256" key="5">
    <source>
        <dbReference type="ARBA" id="ARBA00023163"/>
    </source>
</evidence>
<dbReference type="InterPro" id="IPR011051">
    <property type="entry name" value="RmlC_Cupin_sf"/>
</dbReference>